<dbReference type="Gene3D" id="3.40.50.970">
    <property type="match status" value="1"/>
</dbReference>
<dbReference type="AlphaFoldDB" id="A0A9X7VZ63"/>
<evidence type="ECO:0000256" key="1">
    <source>
        <dbReference type="ARBA" id="ARBA00001964"/>
    </source>
</evidence>
<dbReference type="InterPro" id="IPR029061">
    <property type="entry name" value="THDP-binding"/>
</dbReference>
<dbReference type="Proteomes" id="UP000663505">
    <property type="component" value="Chromosome"/>
</dbReference>
<dbReference type="FunFam" id="3.40.50.920:FF:000001">
    <property type="entry name" value="Pyruvate dehydrogenase E1 beta subunit"/>
    <property type="match status" value="1"/>
</dbReference>
<feature type="domain" description="Transketolase-like pyrimidine-binding" evidence="4">
    <location>
        <begin position="4"/>
        <end position="179"/>
    </location>
</feature>
<evidence type="ECO:0000256" key="3">
    <source>
        <dbReference type="ARBA" id="ARBA00023052"/>
    </source>
</evidence>
<evidence type="ECO:0000259" key="4">
    <source>
        <dbReference type="SMART" id="SM00861"/>
    </source>
</evidence>
<reference evidence="5 6" key="1">
    <citation type="submission" date="2021-02" db="EMBL/GenBank/DDBJ databases">
        <title>Alicyclobacillus curvatus sp. nov. and Alicyclobacillus mengziensis sp. nov., two acidophilic bacteria isolated from acid mine drainage.</title>
        <authorList>
            <person name="Huang Y."/>
        </authorList>
    </citation>
    <scope>NUCLEOTIDE SEQUENCE [LARGE SCALE GENOMIC DNA]</scope>
    <source>
        <strain evidence="5 6">S30H14</strain>
    </source>
</reference>
<dbReference type="GO" id="GO:0016491">
    <property type="term" value="F:oxidoreductase activity"/>
    <property type="evidence" value="ECO:0007669"/>
    <property type="project" value="UniProtKB-KW"/>
</dbReference>
<dbReference type="PANTHER" id="PTHR43257:SF2">
    <property type="entry name" value="PYRUVATE DEHYDROGENASE E1 COMPONENT SUBUNIT BETA"/>
    <property type="match status" value="1"/>
</dbReference>
<dbReference type="KEGG" id="afx:JZ786_22705"/>
<dbReference type="FunFam" id="3.40.50.970:FF:000001">
    <property type="entry name" value="Pyruvate dehydrogenase E1 beta subunit"/>
    <property type="match status" value="1"/>
</dbReference>
<evidence type="ECO:0000256" key="2">
    <source>
        <dbReference type="ARBA" id="ARBA00023002"/>
    </source>
</evidence>
<dbReference type="SUPFAM" id="SSF52518">
    <property type="entry name" value="Thiamin diphosphate-binding fold (THDP-binding)"/>
    <property type="match status" value="1"/>
</dbReference>
<dbReference type="SMART" id="SM00861">
    <property type="entry name" value="Transket_pyr"/>
    <property type="match status" value="1"/>
</dbReference>
<dbReference type="EMBL" id="CP071182">
    <property type="protein sequence ID" value="QSO47172.1"/>
    <property type="molecule type" value="Genomic_DNA"/>
</dbReference>
<evidence type="ECO:0000313" key="5">
    <source>
        <dbReference type="EMBL" id="QSO47172.1"/>
    </source>
</evidence>
<dbReference type="Pfam" id="PF02780">
    <property type="entry name" value="Transketolase_C"/>
    <property type="match status" value="1"/>
</dbReference>
<sequence length="327" mass="35060">MTMMNIIEAINSALRLEMERDDKVIVFGEDVGRAGGVFRATDGLQAKFGEHRVVDTPLAESAIIGAAVGMAARGLRPVAEIQFLGFIYEAMDQLASQAARMRFRSAGTVTLPMVVRAPYGGGVRTPELHSDSLEGLFLHSPGLKVVMPSNPYDAKGLLLAAIRDDDPVLFFEPMKLYRFRKEEVPDGDYTVEIGKANVVVAGSDLTLITWGPTVPLAVGVAQKFAAEQGVSVEVIDLRTVAPLDVDTILTSVNKTGRVLIVHEAVKAGGVGAEISALINEHALFSLEAPILRVTGYDTPYPVGSVEDDWLPNAIRIAGAISQIMSYA</sequence>
<protein>
    <submittedName>
        <fullName evidence="5">Alpha-ketoacid dehydrogenase subunit beta</fullName>
    </submittedName>
</protein>
<dbReference type="InterPro" id="IPR033248">
    <property type="entry name" value="Transketolase_C"/>
</dbReference>
<dbReference type="PANTHER" id="PTHR43257">
    <property type="entry name" value="PYRUVATE DEHYDROGENASE E1 COMPONENT BETA SUBUNIT"/>
    <property type="match status" value="1"/>
</dbReference>
<dbReference type="InterPro" id="IPR005475">
    <property type="entry name" value="Transketolase-like_Pyr-bd"/>
</dbReference>
<comment type="cofactor">
    <cofactor evidence="1">
        <name>thiamine diphosphate</name>
        <dbReference type="ChEBI" id="CHEBI:58937"/>
    </cofactor>
</comment>
<evidence type="ECO:0000313" key="6">
    <source>
        <dbReference type="Proteomes" id="UP000663505"/>
    </source>
</evidence>
<keyword evidence="3" id="KW-0786">Thiamine pyrophosphate</keyword>
<name>A0A9X7VZ63_9BACL</name>
<dbReference type="CDD" id="cd07036">
    <property type="entry name" value="TPP_PYR_E1-PDHc-beta_like"/>
    <property type="match status" value="1"/>
</dbReference>
<keyword evidence="6" id="KW-1185">Reference proteome</keyword>
<organism evidence="5 6">
    <name type="scientific">Alicyclobacillus mengziensis</name>
    <dbReference type="NCBI Taxonomy" id="2931921"/>
    <lineage>
        <taxon>Bacteria</taxon>
        <taxon>Bacillati</taxon>
        <taxon>Bacillota</taxon>
        <taxon>Bacilli</taxon>
        <taxon>Bacillales</taxon>
        <taxon>Alicyclobacillaceae</taxon>
        <taxon>Alicyclobacillus</taxon>
    </lineage>
</organism>
<accession>A0A9X7VZ63</accession>
<dbReference type="Pfam" id="PF02779">
    <property type="entry name" value="Transket_pyr"/>
    <property type="match status" value="1"/>
</dbReference>
<keyword evidence="2" id="KW-0560">Oxidoreductase</keyword>
<dbReference type="Gene3D" id="3.40.50.920">
    <property type="match status" value="1"/>
</dbReference>
<dbReference type="InterPro" id="IPR009014">
    <property type="entry name" value="Transketo_C/PFOR_II"/>
</dbReference>
<proteinExistence type="predicted"/>
<dbReference type="SUPFAM" id="SSF52922">
    <property type="entry name" value="TK C-terminal domain-like"/>
    <property type="match status" value="1"/>
</dbReference>
<gene>
    <name evidence="5" type="ORF">JZ786_22705</name>
</gene>